<dbReference type="AlphaFoldDB" id="A0AAD7JEQ0"/>
<comment type="caution">
    <text evidence="1">The sequence shown here is derived from an EMBL/GenBank/DDBJ whole genome shotgun (WGS) entry which is preliminary data.</text>
</comment>
<accession>A0AAD7JEQ0</accession>
<dbReference type="EMBL" id="JARKIB010000036">
    <property type="protein sequence ID" value="KAJ7760926.1"/>
    <property type="molecule type" value="Genomic_DNA"/>
</dbReference>
<organism evidence="1 2">
    <name type="scientific">Mycena metata</name>
    <dbReference type="NCBI Taxonomy" id="1033252"/>
    <lineage>
        <taxon>Eukaryota</taxon>
        <taxon>Fungi</taxon>
        <taxon>Dikarya</taxon>
        <taxon>Basidiomycota</taxon>
        <taxon>Agaricomycotina</taxon>
        <taxon>Agaricomycetes</taxon>
        <taxon>Agaricomycetidae</taxon>
        <taxon>Agaricales</taxon>
        <taxon>Marasmiineae</taxon>
        <taxon>Mycenaceae</taxon>
        <taxon>Mycena</taxon>
    </lineage>
</organism>
<name>A0AAD7JEQ0_9AGAR</name>
<reference evidence="1" key="1">
    <citation type="submission" date="2023-03" db="EMBL/GenBank/DDBJ databases">
        <title>Massive genome expansion in bonnet fungi (Mycena s.s.) driven by repeated elements and novel gene families across ecological guilds.</title>
        <authorList>
            <consortium name="Lawrence Berkeley National Laboratory"/>
            <person name="Harder C.B."/>
            <person name="Miyauchi S."/>
            <person name="Viragh M."/>
            <person name="Kuo A."/>
            <person name="Thoen E."/>
            <person name="Andreopoulos B."/>
            <person name="Lu D."/>
            <person name="Skrede I."/>
            <person name="Drula E."/>
            <person name="Henrissat B."/>
            <person name="Morin E."/>
            <person name="Kohler A."/>
            <person name="Barry K."/>
            <person name="LaButti K."/>
            <person name="Morin E."/>
            <person name="Salamov A."/>
            <person name="Lipzen A."/>
            <person name="Mereny Z."/>
            <person name="Hegedus B."/>
            <person name="Baldrian P."/>
            <person name="Stursova M."/>
            <person name="Weitz H."/>
            <person name="Taylor A."/>
            <person name="Grigoriev I.V."/>
            <person name="Nagy L.G."/>
            <person name="Martin F."/>
            <person name="Kauserud H."/>
        </authorList>
    </citation>
    <scope>NUCLEOTIDE SEQUENCE</scope>
    <source>
        <strain evidence="1">CBHHK182m</strain>
    </source>
</reference>
<dbReference type="Proteomes" id="UP001215598">
    <property type="component" value="Unassembled WGS sequence"/>
</dbReference>
<evidence type="ECO:0000313" key="1">
    <source>
        <dbReference type="EMBL" id="KAJ7760926.1"/>
    </source>
</evidence>
<evidence type="ECO:0000313" key="2">
    <source>
        <dbReference type="Proteomes" id="UP001215598"/>
    </source>
</evidence>
<protein>
    <submittedName>
        <fullName evidence="1">Uncharacterized protein</fullName>
    </submittedName>
</protein>
<sequence length="334" mass="37024">MSLPSVPLSSLEAGLYYRGLPSNPRLVARSGAPWHPATGPETYPRPKELRPIGKHAINDVWEEVLASEDPTSACREVLFKYHITNINVEIRESVVTRSVGPALLEPVHRGDPTYSIRESLTPTLGLSISPALNLDIQGTGGFFIRDERDLSTLFLVTCRHVVLPRNFENDHYASNGIEAEVVLLGNRAYQEFQASVENAVNAHDENLELQVALNRATKISAQRSLMPWDDPTNRVLAHDPRDFLYPDNRLLQLKGTIPETELTSDESIVPFTDNAARSSFTALAGCLCWARPTSATTVNVPQDHPLAYDFHVTAFPSRARIRLEQLCPPLSKSG</sequence>
<gene>
    <name evidence="1" type="ORF">B0H16DRAFT_1719634</name>
</gene>
<proteinExistence type="predicted"/>
<keyword evidence="2" id="KW-1185">Reference proteome</keyword>